<dbReference type="RefSeq" id="YP_009794106.1">
    <property type="nucleotide sequence ID" value="NC_047879.1"/>
</dbReference>
<evidence type="ECO:0000313" key="3">
    <source>
        <dbReference type="Proteomes" id="UP000240508"/>
    </source>
</evidence>
<reference evidence="2 3" key="1">
    <citation type="submission" date="2016-10" db="EMBL/GenBank/DDBJ databases">
        <title>Properties of three new Bordetella phage species from family Siphoviridae.</title>
        <authorList>
            <person name="Knezevic P."/>
            <person name="Petrovic Fabijan A."/>
            <person name="Doffkay Z."/>
            <person name="Rakhely G."/>
        </authorList>
    </citation>
    <scope>NUCLEOTIDE SEQUENCE [LARGE SCALE GENOMIC DNA]</scope>
</reference>
<keyword evidence="3" id="KW-1185">Reference proteome</keyword>
<dbReference type="InterPro" id="IPR036052">
    <property type="entry name" value="TrpB-like_PALP_sf"/>
</dbReference>
<organism evidence="2 3">
    <name type="scientific">Bordetella phage MW2</name>
    <dbReference type="NCBI Taxonomy" id="1916126"/>
    <lineage>
        <taxon>Viruses</taxon>
        <taxon>Duplodnaviria</taxon>
        <taxon>Heunggongvirae</taxon>
        <taxon>Uroviricota</taxon>
        <taxon>Caudoviricetes</taxon>
        <taxon>Mesyanzhinovviridae</taxon>
        <taxon>Rabinowitzvirinae</taxon>
        <taxon>Vojvodinavirus</taxon>
        <taxon>Vojvodinavirus MW2</taxon>
        <taxon>Bordetella virus MW2</taxon>
    </lineage>
</organism>
<dbReference type="EMBL" id="KY000218">
    <property type="protein sequence ID" value="APL99150.1"/>
    <property type="molecule type" value="Genomic_DNA"/>
</dbReference>
<protein>
    <submittedName>
        <fullName evidence="2">Threonine dehydratase</fullName>
    </submittedName>
</protein>
<dbReference type="Proteomes" id="UP000240508">
    <property type="component" value="Segment"/>
</dbReference>
<dbReference type="Pfam" id="PF00291">
    <property type="entry name" value="PALP"/>
    <property type="match status" value="1"/>
</dbReference>
<dbReference type="KEGG" id="vg:54984358"/>
<evidence type="ECO:0000259" key="1">
    <source>
        <dbReference type="Pfam" id="PF00291"/>
    </source>
</evidence>
<dbReference type="SUPFAM" id="SSF53686">
    <property type="entry name" value="Tryptophan synthase beta subunit-like PLP-dependent enzymes"/>
    <property type="match status" value="1"/>
</dbReference>
<proteinExistence type="predicted"/>
<sequence length="281" mass="30597">MIVNNTPLEVHELNGVPILVKREDLCCPFPGPSFSKIRGVVAHIKNRPESVIGVLDTYHSKAGWAVAYVCRELGKECVDFWPRFKADNYTGGPAPRFQQQQAAELGATLVDLQAGRSAILYHTARKQLASAHPVGSYLMPNALKLPESITENAAEAVRTAPHLPPSGTLVISISSGTVAAGVLLGFAQAGLLDDYNVILHMGYSRSQDATREYIEKVSGLSLGDRIKFIDEGYGYADAARGVAAPFPCNPFYDLKAWKWLSDPQNLAAVHPRPIVFWNIGE</sequence>
<dbReference type="InterPro" id="IPR001926">
    <property type="entry name" value="TrpB-like_PALP"/>
</dbReference>
<accession>A0A2D0W932</accession>
<evidence type="ECO:0000313" key="2">
    <source>
        <dbReference type="EMBL" id="APL99150.1"/>
    </source>
</evidence>
<dbReference type="Gene3D" id="3.40.50.1100">
    <property type="match status" value="2"/>
</dbReference>
<name>A0A2D0W932_9CAUD</name>
<feature type="domain" description="Tryptophan synthase beta chain-like PALP" evidence="1">
    <location>
        <begin position="3"/>
        <end position="189"/>
    </location>
</feature>
<dbReference type="GeneID" id="54984358"/>